<dbReference type="Pfam" id="PF03572">
    <property type="entry name" value="Peptidase_S41"/>
    <property type="match status" value="1"/>
</dbReference>
<dbReference type="PANTHER" id="PTHR32060:SF30">
    <property type="entry name" value="CARBOXY-TERMINAL PROCESSING PROTEASE CTPA"/>
    <property type="match status" value="1"/>
</dbReference>
<sequence>MAKLLAALLLLMVAMGPACAVVPASRADTSIALDHYRQEFAKAKGTSSLPSPADRNYLLFSDVLRRVLAEHVKPGTPQVLVEKAVAGLQKKKKEEPGATDRALTEAALDAMLTSLDPYSAFLDSEHFRYMREQTQGEFGGLGIEVTMDEDSGLIRVVSPIDGSPAARAGLRTGDLIARIDEAQVKGMNLRDAVARMRGPVGTSVALTMRRNGSGSGSGSGNSGNSGPDAPFRVSLTRAIVKIQPVRYRLEGDVAYIRIAAFNQQTSHALDDAVEEMRRQAHGRLAGAVLDLRNNPGGLLDQAVNVADRFLEAVDIVSVRGRDPDENRRYTGTPGDLLAGLPIVLLINSGSASASEIVAGALQDHSRALLFGTRSYGKGSVQTISSLSGDIGIRLTTARYFRPSGGLVDCFGVSPNLEIKPANDNSEETHPDPATCDPHATPPPPPRAWQIEDLCPDVAAAPSKPDADRPLDCAVAAIRTRLMGTLIGRP</sequence>
<dbReference type="SMART" id="SM00245">
    <property type="entry name" value="TSPc"/>
    <property type="match status" value="1"/>
</dbReference>
<dbReference type="PANTHER" id="PTHR32060">
    <property type="entry name" value="TAIL-SPECIFIC PROTEASE"/>
    <property type="match status" value="1"/>
</dbReference>
<name>A0ABW8V5P2_9PROT</name>
<dbReference type="PROSITE" id="PS50106">
    <property type="entry name" value="PDZ"/>
    <property type="match status" value="1"/>
</dbReference>
<dbReference type="SUPFAM" id="SSF50156">
    <property type="entry name" value="PDZ domain-like"/>
    <property type="match status" value="1"/>
</dbReference>
<dbReference type="EMBL" id="JBJLSN010000011">
    <property type="protein sequence ID" value="MFL7901636.1"/>
    <property type="molecule type" value="Genomic_DNA"/>
</dbReference>
<feature type="signal peptide" evidence="7">
    <location>
        <begin position="1"/>
        <end position="20"/>
    </location>
</feature>
<dbReference type="Pfam" id="PF17820">
    <property type="entry name" value="PDZ_6"/>
    <property type="match status" value="1"/>
</dbReference>
<accession>A0ABW8V5P2</accession>
<dbReference type="SUPFAM" id="SSF52096">
    <property type="entry name" value="ClpP/crotonase"/>
    <property type="match status" value="1"/>
</dbReference>
<evidence type="ECO:0000313" key="10">
    <source>
        <dbReference type="Proteomes" id="UP001628281"/>
    </source>
</evidence>
<evidence type="ECO:0000313" key="9">
    <source>
        <dbReference type="EMBL" id="MFL7901636.1"/>
    </source>
</evidence>
<dbReference type="InterPro" id="IPR041489">
    <property type="entry name" value="PDZ_6"/>
</dbReference>
<dbReference type="InterPro" id="IPR036034">
    <property type="entry name" value="PDZ_sf"/>
</dbReference>
<evidence type="ECO:0000256" key="3">
    <source>
        <dbReference type="ARBA" id="ARBA00022801"/>
    </source>
</evidence>
<comment type="similarity">
    <text evidence="1 5">Belongs to the peptidase S41A family.</text>
</comment>
<dbReference type="InterPro" id="IPR001478">
    <property type="entry name" value="PDZ"/>
</dbReference>
<feature type="compositionally biased region" description="Gly residues" evidence="6">
    <location>
        <begin position="213"/>
        <end position="223"/>
    </location>
</feature>
<dbReference type="NCBIfam" id="TIGR00225">
    <property type="entry name" value="prc"/>
    <property type="match status" value="1"/>
</dbReference>
<dbReference type="CDD" id="cd07560">
    <property type="entry name" value="Peptidase_S41_CPP"/>
    <property type="match status" value="1"/>
</dbReference>
<dbReference type="RefSeq" id="WP_407824085.1">
    <property type="nucleotide sequence ID" value="NZ_JBJLSN010000011.1"/>
</dbReference>
<comment type="caution">
    <text evidence="9">The sequence shown here is derived from an EMBL/GenBank/DDBJ whole genome shotgun (WGS) entry which is preliminary data.</text>
</comment>
<dbReference type="SMART" id="SM00228">
    <property type="entry name" value="PDZ"/>
    <property type="match status" value="1"/>
</dbReference>
<dbReference type="InterPro" id="IPR004447">
    <property type="entry name" value="Peptidase_S41A"/>
</dbReference>
<feature type="region of interest" description="Disordered" evidence="6">
    <location>
        <begin position="204"/>
        <end position="229"/>
    </location>
</feature>
<protein>
    <submittedName>
        <fullName evidence="9">S41 family peptidase</fullName>
    </submittedName>
</protein>
<evidence type="ECO:0000259" key="8">
    <source>
        <dbReference type="PROSITE" id="PS50106"/>
    </source>
</evidence>
<dbReference type="Proteomes" id="UP001628281">
    <property type="component" value="Unassembled WGS sequence"/>
</dbReference>
<dbReference type="CDD" id="cd06782">
    <property type="entry name" value="cpPDZ_CPP-like"/>
    <property type="match status" value="1"/>
</dbReference>
<evidence type="ECO:0000256" key="6">
    <source>
        <dbReference type="SAM" id="MobiDB-lite"/>
    </source>
</evidence>
<reference evidence="9 10" key="1">
    <citation type="submission" date="2024-11" db="EMBL/GenBank/DDBJ databases">
        <title>Draft genome sequences of two bacteria associated to sugarcane roots in Colombia.</title>
        <authorList>
            <person name="Pardo-Diaz S."/>
            <person name="Masmela-Mendoza J."/>
            <person name="Delgadillo-Duran P."/>
            <person name="Bautista E.J."/>
            <person name="Rojas-Tapias D.F."/>
        </authorList>
    </citation>
    <scope>NUCLEOTIDE SEQUENCE [LARGE SCALE GENOMIC DNA]</scope>
    <source>
        <strain evidence="9 10">Ap18</strain>
    </source>
</reference>
<keyword evidence="7" id="KW-0732">Signal</keyword>
<dbReference type="Gene3D" id="3.90.226.10">
    <property type="entry name" value="2-enoyl-CoA Hydratase, Chain A, domain 1"/>
    <property type="match status" value="1"/>
</dbReference>
<dbReference type="InterPro" id="IPR005151">
    <property type="entry name" value="Tail-specific_protease"/>
</dbReference>
<keyword evidence="3 5" id="KW-0378">Hydrolase</keyword>
<feature type="region of interest" description="Disordered" evidence="6">
    <location>
        <begin position="418"/>
        <end position="447"/>
    </location>
</feature>
<feature type="domain" description="PDZ" evidence="8">
    <location>
        <begin position="127"/>
        <end position="211"/>
    </location>
</feature>
<dbReference type="InterPro" id="IPR029045">
    <property type="entry name" value="ClpP/crotonase-like_dom_sf"/>
</dbReference>
<evidence type="ECO:0000256" key="2">
    <source>
        <dbReference type="ARBA" id="ARBA00022670"/>
    </source>
</evidence>
<evidence type="ECO:0000256" key="5">
    <source>
        <dbReference type="RuleBase" id="RU004404"/>
    </source>
</evidence>
<keyword evidence="4 5" id="KW-0720">Serine protease</keyword>
<evidence type="ECO:0000256" key="1">
    <source>
        <dbReference type="ARBA" id="ARBA00009179"/>
    </source>
</evidence>
<proteinExistence type="inferred from homology"/>
<keyword evidence="10" id="KW-1185">Reference proteome</keyword>
<evidence type="ECO:0000256" key="7">
    <source>
        <dbReference type="SAM" id="SignalP"/>
    </source>
</evidence>
<organism evidence="9 10">
    <name type="scientific">Azospirillum argentinense</name>
    <dbReference type="NCBI Taxonomy" id="2970906"/>
    <lineage>
        <taxon>Bacteria</taxon>
        <taxon>Pseudomonadati</taxon>
        <taxon>Pseudomonadota</taxon>
        <taxon>Alphaproteobacteria</taxon>
        <taxon>Rhodospirillales</taxon>
        <taxon>Azospirillaceae</taxon>
        <taxon>Azospirillum</taxon>
    </lineage>
</organism>
<evidence type="ECO:0000256" key="4">
    <source>
        <dbReference type="ARBA" id="ARBA00022825"/>
    </source>
</evidence>
<dbReference type="Gene3D" id="2.30.42.10">
    <property type="match status" value="1"/>
</dbReference>
<feature type="chain" id="PRO_5047071311" evidence="7">
    <location>
        <begin position="21"/>
        <end position="489"/>
    </location>
</feature>
<gene>
    <name evidence="9" type="ORF">ACJ41P_10915</name>
</gene>
<dbReference type="Gene3D" id="3.30.750.44">
    <property type="match status" value="1"/>
</dbReference>
<keyword evidence="2 5" id="KW-0645">Protease</keyword>